<keyword evidence="1" id="KW-0472">Membrane</keyword>
<sequence>MAPSTYEPSAQVYARSLAFVSSFALFNGGLYTFLWSWQTIPDLLPPSIYGPLPYTGVLALLSSFIIYALESFPDSFRSIQFWPKIVFYFLLGIIVFFTLTLVIASTCLFVTSIVLTIGAMNSTPPSEKLPR</sequence>
<evidence type="ECO:0000313" key="2">
    <source>
        <dbReference type="EMBL" id="KAJ3205732.1"/>
    </source>
</evidence>
<feature type="transmembrane region" description="Helical" evidence="1">
    <location>
        <begin position="12"/>
        <end position="34"/>
    </location>
</feature>
<feature type="transmembrane region" description="Helical" evidence="1">
    <location>
        <begin position="85"/>
        <end position="118"/>
    </location>
</feature>
<keyword evidence="1" id="KW-1133">Transmembrane helix</keyword>
<feature type="transmembrane region" description="Helical" evidence="1">
    <location>
        <begin position="54"/>
        <end position="73"/>
    </location>
</feature>
<protein>
    <submittedName>
        <fullName evidence="2">Uncharacterized protein</fullName>
    </submittedName>
</protein>
<gene>
    <name evidence="2" type="ORF">HK099_000725</name>
</gene>
<keyword evidence="1" id="KW-0812">Transmembrane</keyword>
<dbReference type="Proteomes" id="UP001211065">
    <property type="component" value="Unassembled WGS sequence"/>
</dbReference>
<name>A0AAD5TUF9_9FUNG</name>
<evidence type="ECO:0000256" key="1">
    <source>
        <dbReference type="SAM" id="Phobius"/>
    </source>
</evidence>
<accession>A0AAD5TUF9</accession>
<dbReference type="AlphaFoldDB" id="A0AAD5TUF9"/>
<keyword evidence="3" id="KW-1185">Reference proteome</keyword>
<dbReference type="EMBL" id="JADGJW010001180">
    <property type="protein sequence ID" value="KAJ3205732.1"/>
    <property type="molecule type" value="Genomic_DNA"/>
</dbReference>
<proteinExistence type="predicted"/>
<evidence type="ECO:0000313" key="3">
    <source>
        <dbReference type="Proteomes" id="UP001211065"/>
    </source>
</evidence>
<organism evidence="2 3">
    <name type="scientific">Clydaea vesicula</name>
    <dbReference type="NCBI Taxonomy" id="447962"/>
    <lineage>
        <taxon>Eukaryota</taxon>
        <taxon>Fungi</taxon>
        <taxon>Fungi incertae sedis</taxon>
        <taxon>Chytridiomycota</taxon>
        <taxon>Chytridiomycota incertae sedis</taxon>
        <taxon>Chytridiomycetes</taxon>
        <taxon>Lobulomycetales</taxon>
        <taxon>Lobulomycetaceae</taxon>
        <taxon>Clydaea</taxon>
    </lineage>
</organism>
<comment type="caution">
    <text evidence="2">The sequence shown here is derived from an EMBL/GenBank/DDBJ whole genome shotgun (WGS) entry which is preliminary data.</text>
</comment>
<reference evidence="2" key="1">
    <citation type="submission" date="2020-05" db="EMBL/GenBank/DDBJ databases">
        <title>Phylogenomic resolution of chytrid fungi.</title>
        <authorList>
            <person name="Stajich J.E."/>
            <person name="Amses K."/>
            <person name="Simmons R."/>
            <person name="Seto K."/>
            <person name="Myers J."/>
            <person name="Bonds A."/>
            <person name="Quandt C.A."/>
            <person name="Barry K."/>
            <person name="Liu P."/>
            <person name="Grigoriev I."/>
            <person name="Longcore J.E."/>
            <person name="James T.Y."/>
        </authorList>
    </citation>
    <scope>NUCLEOTIDE SEQUENCE</scope>
    <source>
        <strain evidence="2">JEL0476</strain>
    </source>
</reference>